<evidence type="ECO:0000313" key="2">
    <source>
        <dbReference type="Proteomes" id="UP000538931"/>
    </source>
</evidence>
<dbReference type="AlphaFoldDB" id="A0A7W1WWY6"/>
<reference evidence="1 2" key="1">
    <citation type="submission" date="2020-07" db="EMBL/GenBank/DDBJ databases">
        <title>Bacterium isolated from marien macroalgae.</title>
        <authorList>
            <person name="Zhu K."/>
            <person name="Lu D."/>
            <person name="Du Z."/>
        </authorList>
    </citation>
    <scope>NUCLEOTIDE SEQUENCE [LARGE SCALE GENOMIC DNA]</scope>
    <source>
        <strain evidence="1 2">3-1745</strain>
    </source>
</reference>
<keyword evidence="2" id="KW-1185">Reference proteome</keyword>
<proteinExistence type="predicted"/>
<sequence>MASRKTELEKAAGKLILAIQKEWGNELGESVAEVSEDVMNKGHELLLASKQREVHCVLGGLNVTQYLGELWVSRHPEVKKFIVQFERELEENESV</sequence>
<organism evidence="1 2">
    <name type="scientific">Marinobacterium marinum</name>
    <dbReference type="NCBI Taxonomy" id="2756129"/>
    <lineage>
        <taxon>Bacteria</taxon>
        <taxon>Pseudomonadati</taxon>
        <taxon>Pseudomonadota</taxon>
        <taxon>Gammaproteobacteria</taxon>
        <taxon>Oceanospirillales</taxon>
        <taxon>Oceanospirillaceae</taxon>
        <taxon>Marinobacterium</taxon>
    </lineage>
</organism>
<gene>
    <name evidence="1" type="ORF">H1S06_04905</name>
</gene>
<protein>
    <submittedName>
        <fullName evidence="1">Uncharacterized protein</fullName>
    </submittedName>
</protein>
<name>A0A7W1WWY6_9GAMM</name>
<dbReference type="Proteomes" id="UP000538931">
    <property type="component" value="Unassembled WGS sequence"/>
</dbReference>
<dbReference type="EMBL" id="JACEMT010000040">
    <property type="protein sequence ID" value="MBA4501698.1"/>
    <property type="molecule type" value="Genomic_DNA"/>
</dbReference>
<evidence type="ECO:0000313" key="1">
    <source>
        <dbReference type="EMBL" id="MBA4501698.1"/>
    </source>
</evidence>
<comment type="caution">
    <text evidence="1">The sequence shown here is derived from an EMBL/GenBank/DDBJ whole genome shotgun (WGS) entry which is preliminary data.</text>
</comment>
<accession>A0A7W1WWY6</accession>
<dbReference type="RefSeq" id="WP_181737816.1">
    <property type="nucleotide sequence ID" value="NZ_JACEMT010000040.1"/>
</dbReference>